<feature type="domain" description="Major facilitator superfamily (MFS) profile" evidence="7">
    <location>
        <begin position="45"/>
        <end position="457"/>
    </location>
</feature>
<keyword evidence="3 6" id="KW-0812">Transmembrane</keyword>
<evidence type="ECO:0000256" key="4">
    <source>
        <dbReference type="ARBA" id="ARBA00022989"/>
    </source>
</evidence>
<dbReference type="FunFam" id="1.20.1250.20:FF:000034">
    <property type="entry name" value="MFS general substrate transporter"/>
    <property type="match status" value="1"/>
</dbReference>
<protein>
    <submittedName>
        <fullName evidence="8">MFS general substrate transporter</fullName>
    </submittedName>
</protein>
<organism evidence="8 9">
    <name type="scientific">Corynespora cassiicola Philippines</name>
    <dbReference type="NCBI Taxonomy" id="1448308"/>
    <lineage>
        <taxon>Eukaryota</taxon>
        <taxon>Fungi</taxon>
        <taxon>Dikarya</taxon>
        <taxon>Ascomycota</taxon>
        <taxon>Pezizomycotina</taxon>
        <taxon>Dothideomycetes</taxon>
        <taxon>Pleosporomycetidae</taxon>
        <taxon>Pleosporales</taxon>
        <taxon>Corynesporascaceae</taxon>
        <taxon>Corynespora</taxon>
    </lineage>
</organism>
<dbReference type="PANTHER" id="PTHR43791:SF57">
    <property type="entry name" value="MAJOR FACILITATOR SUPERFAMILY (MFS) PROFILE DOMAIN-CONTAINING PROTEIN"/>
    <property type="match status" value="1"/>
</dbReference>
<dbReference type="InterPro" id="IPR011701">
    <property type="entry name" value="MFS"/>
</dbReference>
<dbReference type="SUPFAM" id="SSF103473">
    <property type="entry name" value="MFS general substrate transporter"/>
    <property type="match status" value="1"/>
</dbReference>
<name>A0A2T2N563_CORCC</name>
<proteinExistence type="predicted"/>
<feature type="transmembrane region" description="Helical" evidence="6">
    <location>
        <begin position="315"/>
        <end position="332"/>
    </location>
</feature>
<feature type="transmembrane region" description="Helical" evidence="6">
    <location>
        <begin position="173"/>
        <end position="194"/>
    </location>
</feature>
<keyword evidence="5 6" id="KW-0472">Membrane</keyword>
<comment type="subcellular location">
    <subcellularLocation>
        <location evidence="1">Membrane</location>
        <topology evidence="1">Multi-pass membrane protein</topology>
    </subcellularLocation>
</comment>
<feature type="transmembrane region" description="Helical" evidence="6">
    <location>
        <begin position="433"/>
        <end position="452"/>
    </location>
</feature>
<keyword evidence="9" id="KW-1185">Reference proteome</keyword>
<feature type="transmembrane region" description="Helical" evidence="6">
    <location>
        <begin position="113"/>
        <end position="132"/>
    </location>
</feature>
<dbReference type="Gene3D" id="1.20.1250.20">
    <property type="entry name" value="MFS general substrate transporter like domains"/>
    <property type="match status" value="2"/>
</dbReference>
<evidence type="ECO:0000256" key="5">
    <source>
        <dbReference type="ARBA" id="ARBA00023136"/>
    </source>
</evidence>
<dbReference type="InterPro" id="IPR020846">
    <property type="entry name" value="MFS_dom"/>
</dbReference>
<feature type="transmembrane region" description="Helical" evidence="6">
    <location>
        <begin position="364"/>
        <end position="380"/>
    </location>
</feature>
<evidence type="ECO:0000256" key="2">
    <source>
        <dbReference type="ARBA" id="ARBA00022448"/>
    </source>
</evidence>
<dbReference type="Proteomes" id="UP000240883">
    <property type="component" value="Unassembled WGS sequence"/>
</dbReference>
<keyword evidence="2" id="KW-0813">Transport</keyword>
<feature type="transmembrane region" description="Helical" evidence="6">
    <location>
        <begin position="84"/>
        <end position="101"/>
    </location>
</feature>
<feature type="transmembrane region" description="Helical" evidence="6">
    <location>
        <begin position="206"/>
        <end position="228"/>
    </location>
</feature>
<dbReference type="GO" id="GO:0016020">
    <property type="term" value="C:membrane"/>
    <property type="evidence" value="ECO:0007669"/>
    <property type="project" value="UniProtKB-SubCell"/>
</dbReference>
<dbReference type="EMBL" id="KZ678148">
    <property type="protein sequence ID" value="PSN60529.1"/>
    <property type="molecule type" value="Genomic_DNA"/>
</dbReference>
<feature type="transmembrane region" description="Helical" evidence="6">
    <location>
        <begin position="275"/>
        <end position="295"/>
    </location>
</feature>
<dbReference type="OrthoDB" id="2962993at2759"/>
<feature type="transmembrane region" description="Helical" evidence="6">
    <location>
        <begin position="41"/>
        <end position="58"/>
    </location>
</feature>
<evidence type="ECO:0000256" key="3">
    <source>
        <dbReference type="ARBA" id="ARBA00022692"/>
    </source>
</evidence>
<dbReference type="AlphaFoldDB" id="A0A2T2N563"/>
<evidence type="ECO:0000313" key="9">
    <source>
        <dbReference type="Proteomes" id="UP000240883"/>
    </source>
</evidence>
<dbReference type="GO" id="GO:0022857">
    <property type="term" value="F:transmembrane transporter activity"/>
    <property type="evidence" value="ECO:0007669"/>
    <property type="project" value="InterPro"/>
</dbReference>
<evidence type="ECO:0000259" key="7">
    <source>
        <dbReference type="PROSITE" id="PS50850"/>
    </source>
</evidence>
<keyword evidence="4 6" id="KW-1133">Transmembrane helix</keyword>
<dbReference type="PROSITE" id="PS50850">
    <property type="entry name" value="MFS"/>
    <property type="match status" value="1"/>
</dbReference>
<sequence>MALSAEKNAVSIDVASQATPVDALEGVGWDEKATRRLRRKIDFVLIPFLALLYLLSFLDRSNIGNARLAGLEKDLGMNPKSLDYNVALAIFFPFYVMAEIPSNLMMKRFRPSIWIPSIMVAWGTMCILMGIVNNYAGLLAIRAALGLAEGGLFPGITYYITMWYQRHECGLRMAIFFSAATAAGAFGGLLARGIMELSGKRGFNGWAWIFIIEGAITVVIALSAYFLMHDYSDTAKFLNDDERKEVQRRLEADRSFLDDKFNLKYFWDAVRDWKIWVYMFITIGIYSPLYSFSLFLPTIIKELGYTNERAQLMTVPPYVVACFFCIFAGWGADRMRQRGIFMISFNIIAIIGFILLLTTTKPKLRYLGTFFGAAGIYPNVSQTVAWNGNNIGGSTKRSVGIAMQVGFGNLGGVLSGFTYTYVDAPLYRRGHSIVIGLLAMSTVLCIFMRTWCVRENKRRDDEDKRNGKTEGWLKEDMMAESEKGDDAGFFRFTM</sequence>
<feature type="transmembrane region" description="Helical" evidence="6">
    <location>
        <begin position="138"/>
        <end position="161"/>
    </location>
</feature>
<feature type="transmembrane region" description="Helical" evidence="6">
    <location>
        <begin position="401"/>
        <end position="421"/>
    </location>
</feature>
<dbReference type="FunFam" id="1.20.1250.20:FF:000068">
    <property type="entry name" value="MFS general substrate transporter"/>
    <property type="match status" value="1"/>
</dbReference>
<dbReference type="PANTHER" id="PTHR43791">
    <property type="entry name" value="PERMEASE-RELATED"/>
    <property type="match status" value="1"/>
</dbReference>
<dbReference type="InterPro" id="IPR036259">
    <property type="entry name" value="MFS_trans_sf"/>
</dbReference>
<evidence type="ECO:0000313" key="8">
    <source>
        <dbReference type="EMBL" id="PSN60529.1"/>
    </source>
</evidence>
<dbReference type="Pfam" id="PF07690">
    <property type="entry name" value="MFS_1"/>
    <property type="match status" value="1"/>
</dbReference>
<evidence type="ECO:0000256" key="6">
    <source>
        <dbReference type="SAM" id="Phobius"/>
    </source>
</evidence>
<reference evidence="8 9" key="1">
    <citation type="journal article" date="2018" name="Front. Microbiol.">
        <title>Genome-Wide Analysis of Corynespora cassiicola Leaf Fall Disease Putative Effectors.</title>
        <authorList>
            <person name="Lopez D."/>
            <person name="Ribeiro S."/>
            <person name="Label P."/>
            <person name="Fumanal B."/>
            <person name="Venisse J.S."/>
            <person name="Kohler A."/>
            <person name="de Oliveira R.R."/>
            <person name="Labutti K."/>
            <person name="Lipzen A."/>
            <person name="Lail K."/>
            <person name="Bauer D."/>
            <person name="Ohm R.A."/>
            <person name="Barry K.W."/>
            <person name="Spatafora J."/>
            <person name="Grigoriev I.V."/>
            <person name="Martin F.M."/>
            <person name="Pujade-Renaud V."/>
        </authorList>
    </citation>
    <scope>NUCLEOTIDE SEQUENCE [LARGE SCALE GENOMIC DNA]</scope>
    <source>
        <strain evidence="8 9">Philippines</strain>
    </source>
</reference>
<feature type="transmembrane region" description="Helical" evidence="6">
    <location>
        <begin position="339"/>
        <end position="358"/>
    </location>
</feature>
<accession>A0A2T2N563</accession>
<evidence type="ECO:0000256" key="1">
    <source>
        <dbReference type="ARBA" id="ARBA00004141"/>
    </source>
</evidence>
<gene>
    <name evidence="8" type="ORF">BS50DRAFT_639949</name>
</gene>